<dbReference type="EMBL" id="FNWV01000007">
    <property type="protein sequence ID" value="SEH70123.1"/>
    <property type="molecule type" value="Genomic_DNA"/>
</dbReference>
<feature type="transmembrane region" description="Helical" evidence="1">
    <location>
        <begin position="416"/>
        <end position="433"/>
    </location>
</feature>
<organism evidence="2 3">
    <name type="scientific">Ruminococcus flavefaciens</name>
    <dbReference type="NCBI Taxonomy" id="1265"/>
    <lineage>
        <taxon>Bacteria</taxon>
        <taxon>Bacillati</taxon>
        <taxon>Bacillota</taxon>
        <taxon>Clostridia</taxon>
        <taxon>Eubacteriales</taxon>
        <taxon>Oscillospiraceae</taxon>
        <taxon>Ruminococcus</taxon>
    </lineage>
</organism>
<keyword evidence="1" id="KW-0472">Membrane</keyword>
<accession>A0A1H6KC39</accession>
<feature type="transmembrane region" description="Helical" evidence="1">
    <location>
        <begin position="295"/>
        <end position="315"/>
    </location>
</feature>
<dbReference type="RefSeq" id="WP_074717369.1">
    <property type="nucleotide sequence ID" value="NZ_FNWV01000007.1"/>
</dbReference>
<keyword evidence="1" id="KW-0812">Transmembrane</keyword>
<feature type="transmembrane region" description="Helical" evidence="1">
    <location>
        <begin position="445"/>
        <end position="464"/>
    </location>
</feature>
<feature type="transmembrane region" description="Helical" evidence="1">
    <location>
        <begin position="471"/>
        <end position="491"/>
    </location>
</feature>
<protein>
    <submittedName>
        <fullName evidence="2">Uncharacterized protein</fullName>
    </submittedName>
</protein>
<feature type="transmembrane region" description="Helical" evidence="1">
    <location>
        <begin position="101"/>
        <end position="125"/>
    </location>
</feature>
<keyword evidence="1" id="KW-1133">Transmembrane helix</keyword>
<feature type="transmembrane region" description="Helical" evidence="1">
    <location>
        <begin position="389"/>
        <end position="407"/>
    </location>
</feature>
<feature type="transmembrane region" description="Helical" evidence="1">
    <location>
        <begin position="686"/>
        <end position="707"/>
    </location>
</feature>
<reference evidence="2 3" key="1">
    <citation type="submission" date="2016-10" db="EMBL/GenBank/DDBJ databases">
        <authorList>
            <person name="de Groot N.N."/>
        </authorList>
    </citation>
    <scope>NUCLEOTIDE SEQUENCE [LARGE SCALE GENOMIC DNA]</scope>
    <source>
        <strain evidence="2 3">YAD2003</strain>
    </source>
</reference>
<sequence>MNTFLFVLMLAVSVAVTAVFLHEIKCDINGHSKINPKTKSLRGLSRCTAVLLIFIAAAEAFGIIKISEYKGAFLMLGAAAGLSMLACTLNKKKKYHTVQTFVKALLIATVLEATIFSIPTFRLWFGSYGEMSFSAQELSDGSDIEYRPDKDDIAVIGDRTTTFTFKGISEQVADVFVDIDFGKNTKAANVSIDAMDETRTNDYRKMIAEGTLVKDKPHSHYIQLHLSGDVSSLKLTVSPLDEGMVYIKGITLNKQIPMSISWARLFLIVFAACFWQLMMKSKTMQYSFTKNKKIFRLACVIITDIACLAAVLITFTKLDNTSITDIMKRPSGNQMTQELVEAFEHGSTHLLTEPTDELNNFPTPYNSDALDEAHIRYQWDHVYFDQQYFSYYGIAPVVLVFLPYHLLTGYFFPDSMAVLLFAVIGMIGLTKLYKEFLKKFFPKTPTGIAIAGLILIQTVSGVWFSIGRPLFYEVAMSAGFAALTWAVYFMFSANIIGTEKPILSRTAISSLLFAIAVLCRPTLVLYCITAALFMLLALPRVSASGKKGESKLFTASGARFLCCAIIPMACIGLVQMWYNYDRFGSPFEFGIQYSLTINDFTKTQFHSRLSWTALYNYFLNPPMFKTYYPIIGTEFQFMNAGGFFYADLNSTANTSGLFFLALPMFAYLLSGKALKKVRGGRKQKLLYAAYIAIPCLFIPFGIVASVWESGYAVRYMVDFAWQSLLGAYTIIFFIYSRLDDPTKKKLISAFMWFSVMWGLVVGGVQEFNQAFRFDVYNREFPEMAYEVQRMFAFWV</sequence>
<evidence type="ECO:0000313" key="2">
    <source>
        <dbReference type="EMBL" id="SEH70123.1"/>
    </source>
</evidence>
<feature type="transmembrane region" description="Helical" evidence="1">
    <location>
        <begin position="719"/>
        <end position="735"/>
    </location>
</feature>
<evidence type="ECO:0000256" key="1">
    <source>
        <dbReference type="SAM" id="Phobius"/>
    </source>
</evidence>
<feature type="transmembrane region" description="Helical" evidence="1">
    <location>
        <begin position="72"/>
        <end position="89"/>
    </location>
</feature>
<feature type="transmembrane region" description="Helical" evidence="1">
    <location>
        <begin position="656"/>
        <end position="674"/>
    </location>
</feature>
<gene>
    <name evidence="2" type="ORF">SAMN02910265_02226</name>
</gene>
<feature type="transmembrane region" description="Helical" evidence="1">
    <location>
        <begin position="256"/>
        <end position="275"/>
    </location>
</feature>
<evidence type="ECO:0000313" key="3">
    <source>
        <dbReference type="Proteomes" id="UP000183190"/>
    </source>
</evidence>
<name>A0A1H6KC39_RUMFL</name>
<dbReference type="AlphaFoldDB" id="A0A1H6KC39"/>
<proteinExistence type="predicted"/>
<feature type="transmembrane region" description="Helical" evidence="1">
    <location>
        <begin position="558"/>
        <end position="578"/>
    </location>
</feature>
<dbReference type="OrthoDB" id="2062742at2"/>
<feature type="transmembrane region" description="Helical" evidence="1">
    <location>
        <begin position="511"/>
        <end position="538"/>
    </location>
</feature>
<feature type="transmembrane region" description="Helical" evidence="1">
    <location>
        <begin position="747"/>
        <end position="764"/>
    </location>
</feature>
<dbReference type="Proteomes" id="UP000183190">
    <property type="component" value="Unassembled WGS sequence"/>
</dbReference>
<feature type="transmembrane region" description="Helical" evidence="1">
    <location>
        <begin position="44"/>
        <end position="66"/>
    </location>
</feature>
<feature type="transmembrane region" description="Helical" evidence="1">
    <location>
        <begin position="6"/>
        <end position="24"/>
    </location>
</feature>